<protein>
    <recommendedName>
        <fullName evidence="10">peptidoglycan glycosyltransferase</fullName>
        <ecNumber evidence="10">2.4.99.28</ecNumber>
    </recommendedName>
</protein>
<evidence type="ECO:0000313" key="15">
    <source>
        <dbReference type="Proteomes" id="UP000649768"/>
    </source>
</evidence>
<name>A0ABR9BNB7_9GAMM</name>
<proteinExistence type="inferred from homology"/>
<dbReference type="Proteomes" id="UP000649768">
    <property type="component" value="Unassembled WGS sequence"/>
</dbReference>
<dbReference type="PANTHER" id="PTHR32282">
    <property type="entry name" value="BINDING PROTEIN TRANSPEPTIDASE, PUTATIVE-RELATED"/>
    <property type="match status" value="1"/>
</dbReference>
<evidence type="ECO:0000256" key="3">
    <source>
        <dbReference type="ARBA" id="ARBA00007739"/>
    </source>
</evidence>
<dbReference type="Pfam" id="PF00905">
    <property type="entry name" value="Transpeptidase"/>
    <property type="match status" value="1"/>
</dbReference>
<keyword evidence="9" id="KW-0511">Multifunctional enzyme</keyword>
<evidence type="ECO:0000256" key="5">
    <source>
        <dbReference type="ARBA" id="ARBA00022670"/>
    </source>
</evidence>
<evidence type="ECO:0000256" key="1">
    <source>
        <dbReference type="ARBA" id="ARBA00004752"/>
    </source>
</evidence>
<evidence type="ECO:0000256" key="7">
    <source>
        <dbReference type="ARBA" id="ARBA00022679"/>
    </source>
</evidence>
<accession>A0ABR9BNB7</accession>
<comment type="caution">
    <text evidence="14">The sequence shown here is derived from an EMBL/GenBank/DDBJ whole genome shotgun (WGS) entry which is preliminary data.</text>
</comment>
<keyword evidence="8" id="KW-0378">Hydrolase</keyword>
<keyword evidence="6" id="KW-0328">Glycosyltransferase</keyword>
<gene>
    <name evidence="14" type="primary">pbpC</name>
    <name evidence="14" type="ORF">IFO68_13590</name>
</gene>
<evidence type="ECO:0000256" key="9">
    <source>
        <dbReference type="ARBA" id="ARBA00023268"/>
    </source>
</evidence>
<evidence type="ECO:0000256" key="2">
    <source>
        <dbReference type="ARBA" id="ARBA00007090"/>
    </source>
</evidence>
<dbReference type="InterPro" id="IPR023346">
    <property type="entry name" value="Lysozyme-like_dom_sf"/>
</dbReference>
<dbReference type="Gene3D" id="1.10.3810.10">
    <property type="entry name" value="Biosynthetic peptidoglycan transglycosylase-like"/>
    <property type="match status" value="1"/>
</dbReference>
<dbReference type="RefSeq" id="WP_192016397.1">
    <property type="nucleotide sequence ID" value="NZ_JACYTP010000008.1"/>
</dbReference>
<dbReference type="SUPFAM" id="SSF53955">
    <property type="entry name" value="Lysozyme-like"/>
    <property type="match status" value="1"/>
</dbReference>
<dbReference type="InterPro" id="IPR001264">
    <property type="entry name" value="Glyco_trans_51"/>
</dbReference>
<dbReference type="PANTHER" id="PTHR32282:SF15">
    <property type="entry name" value="PENICILLIN-BINDING PROTEIN 1C"/>
    <property type="match status" value="1"/>
</dbReference>
<feature type="domain" description="Penicillin-binding protein transpeptidase" evidence="12">
    <location>
        <begin position="306"/>
        <end position="530"/>
    </location>
</feature>
<comment type="pathway">
    <text evidence="1">Cell wall biogenesis; peptidoglycan biosynthesis.</text>
</comment>
<dbReference type="Gene3D" id="3.40.710.10">
    <property type="entry name" value="DD-peptidase/beta-lactamase superfamily"/>
    <property type="match status" value="1"/>
</dbReference>
<dbReference type="EMBL" id="JACYTP010000008">
    <property type="protein sequence ID" value="MBD8513709.1"/>
    <property type="molecule type" value="Genomic_DNA"/>
</dbReference>
<evidence type="ECO:0000256" key="8">
    <source>
        <dbReference type="ARBA" id="ARBA00022801"/>
    </source>
</evidence>
<dbReference type="NCBIfam" id="TIGR02073">
    <property type="entry name" value="PBP_1c"/>
    <property type="match status" value="1"/>
</dbReference>
<comment type="similarity">
    <text evidence="3">In the N-terminal section; belongs to the glycosyltransferase 51 family.</text>
</comment>
<dbReference type="SUPFAM" id="SSF56601">
    <property type="entry name" value="beta-lactamase/transpeptidase-like"/>
    <property type="match status" value="1"/>
</dbReference>
<dbReference type="InterPro" id="IPR011815">
    <property type="entry name" value="PBP_1c"/>
</dbReference>
<evidence type="ECO:0000256" key="6">
    <source>
        <dbReference type="ARBA" id="ARBA00022676"/>
    </source>
</evidence>
<evidence type="ECO:0000259" key="12">
    <source>
        <dbReference type="Pfam" id="PF00905"/>
    </source>
</evidence>
<keyword evidence="4" id="KW-0121">Carboxypeptidase</keyword>
<dbReference type="InterPro" id="IPR001460">
    <property type="entry name" value="PCN-bd_Tpept"/>
</dbReference>
<dbReference type="InterPro" id="IPR036950">
    <property type="entry name" value="PBP_transglycosylase"/>
</dbReference>
<reference evidence="14 15" key="1">
    <citation type="submission" date="2020-09" db="EMBL/GenBank/DDBJ databases">
        <title>Photobacterium sp. CAU 1568 isolated from sand of Sido Beach.</title>
        <authorList>
            <person name="Kim W."/>
        </authorList>
    </citation>
    <scope>NUCLEOTIDE SEQUENCE [LARGE SCALE GENOMIC DNA]</scope>
    <source>
        <strain evidence="14 15">CAU 1568</strain>
    </source>
</reference>
<keyword evidence="7" id="KW-0808">Transferase</keyword>
<organism evidence="14 15">
    <name type="scientific">Photobacterium arenosum</name>
    <dbReference type="NCBI Taxonomy" id="2774143"/>
    <lineage>
        <taxon>Bacteria</taxon>
        <taxon>Pseudomonadati</taxon>
        <taxon>Pseudomonadota</taxon>
        <taxon>Gammaproteobacteria</taxon>
        <taxon>Vibrionales</taxon>
        <taxon>Vibrionaceae</taxon>
        <taxon>Photobacterium</taxon>
    </lineage>
</organism>
<evidence type="ECO:0000256" key="11">
    <source>
        <dbReference type="ARBA" id="ARBA00049902"/>
    </source>
</evidence>
<evidence type="ECO:0000259" key="13">
    <source>
        <dbReference type="Pfam" id="PF00912"/>
    </source>
</evidence>
<dbReference type="Pfam" id="PF00912">
    <property type="entry name" value="Transgly"/>
    <property type="match status" value="1"/>
</dbReference>
<keyword evidence="15" id="KW-1185">Reference proteome</keyword>
<evidence type="ECO:0000256" key="10">
    <source>
        <dbReference type="ARBA" id="ARBA00044770"/>
    </source>
</evidence>
<dbReference type="EC" id="2.4.99.28" evidence="10"/>
<feature type="domain" description="Glycosyl transferase family 51" evidence="13">
    <location>
        <begin position="53"/>
        <end position="229"/>
    </location>
</feature>
<comment type="catalytic activity">
    <reaction evidence="11">
        <text>[GlcNAc-(1-&gt;4)-Mur2Ac(oyl-L-Ala-gamma-D-Glu-L-Lys-D-Ala-D-Ala)](n)-di-trans,octa-cis-undecaprenyl diphosphate + beta-D-GlcNAc-(1-&gt;4)-Mur2Ac(oyl-L-Ala-gamma-D-Glu-L-Lys-D-Ala-D-Ala)-di-trans,octa-cis-undecaprenyl diphosphate = [GlcNAc-(1-&gt;4)-Mur2Ac(oyl-L-Ala-gamma-D-Glu-L-Lys-D-Ala-D-Ala)](n+1)-di-trans,octa-cis-undecaprenyl diphosphate + di-trans,octa-cis-undecaprenyl diphosphate + H(+)</text>
        <dbReference type="Rhea" id="RHEA:23708"/>
        <dbReference type="Rhea" id="RHEA-COMP:9602"/>
        <dbReference type="Rhea" id="RHEA-COMP:9603"/>
        <dbReference type="ChEBI" id="CHEBI:15378"/>
        <dbReference type="ChEBI" id="CHEBI:58405"/>
        <dbReference type="ChEBI" id="CHEBI:60033"/>
        <dbReference type="ChEBI" id="CHEBI:78435"/>
        <dbReference type="EC" id="2.4.99.28"/>
    </reaction>
</comment>
<dbReference type="InterPro" id="IPR012338">
    <property type="entry name" value="Beta-lactam/transpept-like"/>
</dbReference>
<evidence type="ECO:0000313" key="14">
    <source>
        <dbReference type="EMBL" id="MBD8513709.1"/>
    </source>
</evidence>
<keyword evidence="5" id="KW-0645">Protease</keyword>
<evidence type="ECO:0000256" key="4">
    <source>
        <dbReference type="ARBA" id="ARBA00022645"/>
    </source>
</evidence>
<sequence>MKRLLPNLRATLPVKMAGLLVFFWLAVFVLNSLWPLPPLYPDGPATVVVSRDGEILRSFGDRQGVHRYNVTLADVDPFYIQALLNYEDRWFYWHPGVNPVSVVRAAWQWASNGYVVSGGSTLTMQVARLIDPHARSITGKLKQLWRALQLEWYYSKDEILTFYLNLAPFGGNIAGVEAASRRYFNTTAGHLTKNEAALLVVLPQKPSLYRPDRYPDTAQSMRNKVLDRLHGSGLLGDKATRHLKQEAVELRRSHNTTLAPLLSRMLREQYPDRHVIETTLDGVIQQRVARLLTQVKRQLPAHSSAAVLVVDNQTANVLAYQGSVDFQDNSRFAHVDMIQAVRSPGSTLKPFIYGMAIDRGVIHTESLLSDIPTRFSDYKPQNLNERFQGAISVSEALKQSLNVPLIQVFNALTPAVFEQGLRQVGVQLQHHQANLTVGLGGTGTNLLTLAEMYRSLATEGKFRTLNMVRDQQRAPETEKTLLSAESSWMVFNTLSAISASDRVVPRVRREVAWKTGTSYGYRDFWSVGVSADYTVAVWVGRPDSSPVVGYLGATQAAPIMFDVFDQLPEDASRVQQPATVKRQLICWPGGRAKSVSADASCAYQKYAYTRNGLTPPTLESDGDFVVTDRWPEALSVWLQQQHMMSQGLSEQASSEQKQPEAGIRILSVNNGQHYYLSQIDSIALKSNKKPSEVFWYVNHQPFNGRQIDLTHHQGELTLTACQGLQCDKRVIVVHH</sequence>
<comment type="similarity">
    <text evidence="2">In the C-terminal section; belongs to the transpeptidase family.</text>
</comment>
<dbReference type="InterPro" id="IPR050396">
    <property type="entry name" value="Glycosyltr_51/Transpeptidase"/>
</dbReference>